<dbReference type="EMBL" id="JACHIG010000001">
    <property type="protein sequence ID" value="MBB5031009.1"/>
    <property type="molecule type" value="Genomic_DNA"/>
</dbReference>
<reference evidence="3 4" key="1">
    <citation type="submission" date="2020-08" db="EMBL/GenBank/DDBJ databases">
        <title>Genomic Encyclopedia of Type Strains, Phase IV (KMG-IV): sequencing the most valuable type-strain genomes for metagenomic binning, comparative biology and taxonomic classification.</title>
        <authorList>
            <person name="Goeker M."/>
        </authorList>
    </citation>
    <scope>NUCLEOTIDE SEQUENCE [LARGE SCALE GENOMIC DNA]</scope>
    <source>
        <strain evidence="3 4">DSM 12252</strain>
    </source>
</reference>
<evidence type="ECO:0000313" key="3">
    <source>
        <dbReference type="EMBL" id="MBB5031009.1"/>
    </source>
</evidence>
<keyword evidence="1" id="KW-0732">Signal</keyword>
<dbReference type="RefSeq" id="WP_184337956.1">
    <property type="nucleotide sequence ID" value="NZ_JACHIG010000001.1"/>
</dbReference>
<dbReference type="InterPro" id="IPR036163">
    <property type="entry name" value="HMA_dom_sf"/>
</dbReference>
<dbReference type="Gene3D" id="3.30.70.100">
    <property type="match status" value="1"/>
</dbReference>
<dbReference type="SUPFAM" id="SSF55008">
    <property type="entry name" value="HMA, heavy metal-associated domain"/>
    <property type="match status" value="1"/>
</dbReference>
<keyword evidence="4" id="KW-1185">Reference proteome</keyword>
<dbReference type="AlphaFoldDB" id="A0A7W8DIC0"/>
<accession>A0A7W8DIC0</accession>
<gene>
    <name evidence="3" type="ORF">HNQ65_000563</name>
</gene>
<evidence type="ECO:0000256" key="1">
    <source>
        <dbReference type="SAM" id="SignalP"/>
    </source>
</evidence>
<dbReference type="Proteomes" id="UP000590740">
    <property type="component" value="Unassembled WGS sequence"/>
</dbReference>
<evidence type="ECO:0000313" key="4">
    <source>
        <dbReference type="Proteomes" id="UP000590740"/>
    </source>
</evidence>
<dbReference type="Pfam" id="PF00403">
    <property type="entry name" value="HMA"/>
    <property type="match status" value="1"/>
</dbReference>
<feature type="chain" id="PRO_5030635229" evidence="1">
    <location>
        <begin position="21"/>
        <end position="107"/>
    </location>
</feature>
<protein>
    <submittedName>
        <fullName evidence="3">Copper chaperone CopZ</fullName>
    </submittedName>
</protein>
<dbReference type="GO" id="GO:0046872">
    <property type="term" value="F:metal ion binding"/>
    <property type="evidence" value="ECO:0007669"/>
    <property type="project" value="InterPro"/>
</dbReference>
<sequence length="107" mass="11238">MNRQTFLAALISLCALPALAADATVNYIAEMTGMVCAGCKDHVTASFTKLEGVTKVQIVPGDKAGTQKVTVTSTSPNLTKEQAIASLGSSASTYIVHEWKKTDHPAN</sequence>
<proteinExistence type="predicted"/>
<evidence type="ECO:0000259" key="2">
    <source>
        <dbReference type="Pfam" id="PF00403"/>
    </source>
</evidence>
<feature type="domain" description="HMA" evidence="2">
    <location>
        <begin position="33"/>
        <end position="85"/>
    </location>
</feature>
<feature type="signal peptide" evidence="1">
    <location>
        <begin position="1"/>
        <end position="20"/>
    </location>
</feature>
<name>A0A7W8DIC0_9BACT</name>
<dbReference type="CDD" id="cd00371">
    <property type="entry name" value="HMA"/>
    <property type="match status" value="1"/>
</dbReference>
<dbReference type="InterPro" id="IPR006121">
    <property type="entry name" value="HMA_dom"/>
</dbReference>
<comment type="caution">
    <text evidence="3">The sequence shown here is derived from an EMBL/GenBank/DDBJ whole genome shotgun (WGS) entry which is preliminary data.</text>
</comment>
<organism evidence="3 4">
    <name type="scientific">Prosthecobacter vanneervenii</name>
    <dbReference type="NCBI Taxonomy" id="48466"/>
    <lineage>
        <taxon>Bacteria</taxon>
        <taxon>Pseudomonadati</taxon>
        <taxon>Verrucomicrobiota</taxon>
        <taxon>Verrucomicrobiia</taxon>
        <taxon>Verrucomicrobiales</taxon>
        <taxon>Verrucomicrobiaceae</taxon>
        <taxon>Prosthecobacter</taxon>
    </lineage>
</organism>